<comment type="catalytic activity">
    <reaction evidence="11">
        <text>(2R)-2,3-dihydroxy-3-methylbutanoate = 3-methyl-2-oxobutanoate + H2O</text>
        <dbReference type="Rhea" id="RHEA:24809"/>
        <dbReference type="ChEBI" id="CHEBI:11851"/>
        <dbReference type="ChEBI" id="CHEBI:15377"/>
        <dbReference type="ChEBI" id="CHEBI:49072"/>
        <dbReference type="EC" id="4.2.1.9"/>
    </reaction>
    <physiologicalReaction direction="left-to-right" evidence="11">
        <dbReference type="Rhea" id="RHEA:24810"/>
    </physiologicalReaction>
</comment>
<feature type="domain" description="Dihydroxy-acid/6-phosphogluconate dehydratase C-terminal" evidence="17">
    <location>
        <begin position="369"/>
        <end position="558"/>
    </location>
</feature>
<feature type="binding site" evidence="15">
    <location>
        <position position="87"/>
    </location>
    <ligand>
        <name>Mg(2+)</name>
        <dbReference type="ChEBI" id="CHEBI:18420"/>
    </ligand>
</feature>
<protein>
    <recommendedName>
        <fullName evidence="14 15">Dihydroxy-acid dehydratase</fullName>
        <shortName evidence="15">DAD</shortName>
        <ecNumber evidence="14 15">4.2.1.9</ecNumber>
    </recommendedName>
</protein>
<organism evidence="18 19">
    <name type="scientific">Acetobacter pomorum</name>
    <dbReference type="NCBI Taxonomy" id="65959"/>
    <lineage>
        <taxon>Bacteria</taxon>
        <taxon>Pseudomonadati</taxon>
        <taxon>Pseudomonadota</taxon>
        <taxon>Alphaproteobacteria</taxon>
        <taxon>Acetobacterales</taxon>
        <taxon>Acetobacteraceae</taxon>
        <taxon>Acetobacter</taxon>
    </lineage>
</organism>
<dbReference type="InterPro" id="IPR020558">
    <property type="entry name" value="DiOHA_6PGluconate_deHydtase_CS"/>
</dbReference>
<dbReference type="InterPro" id="IPR042096">
    <property type="entry name" value="Dihydro-acid_dehy_C"/>
</dbReference>
<dbReference type="PANTHER" id="PTHR21000:SF5">
    <property type="entry name" value="DIHYDROXY-ACID DEHYDRATASE, MITOCHONDRIAL"/>
    <property type="match status" value="1"/>
</dbReference>
<comment type="pathway">
    <text evidence="13 15">Amino-acid biosynthesis; L-isoleucine biosynthesis; L-isoleucine from 2-oxobutanoate: step 3/4.</text>
</comment>
<evidence type="ECO:0000313" key="18">
    <source>
        <dbReference type="EMBL" id="PHY93300.1"/>
    </source>
</evidence>
<comment type="pathway">
    <text evidence="12 15">Amino-acid biosynthesis; L-valine biosynthesis; L-valine from pyruvate: step 3/4.</text>
</comment>
<name>A0A2G4R9V7_9PROT</name>
<dbReference type="AlphaFoldDB" id="A0A2G4R9V7"/>
<dbReference type="GO" id="GO:0009097">
    <property type="term" value="P:isoleucine biosynthetic process"/>
    <property type="evidence" value="ECO:0007669"/>
    <property type="project" value="UniProtKB-UniRule"/>
</dbReference>
<dbReference type="HAMAP" id="MF_00012">
    <property type="entry name" value="IlvD"/>
    <property type="match status" value="1"/>
</dbReference>
<dbReference type="PROSITE" id="PS00886">
    <property type="entry name" value="ILVD_EDD_1"/>
    <property type="match status" value="1"/>
</dbReference>
<dbReference type="InterPro" id="IPR056740">
    <property type="entry name" value="ILV_EDD_C"/>
</dbReference>
<dbReference type="PROSITE" id="PS00887">
    <property type="entry name" value="ILVD_EDD_2"/>
    <property type="match status" value="1"/>
</dbReference>
<dbReference type="GO" id="GO:0051537">
    <property type="term" value="F:2 iron, 2 sulfur cluster binding"/>
    <property type="evidence" value="ECO:0007669"/>
    <property type="project" value="UniProtKB-UniRule"/>
</dbReference>
<evidence type="ECO:0000256" key="7">
    <source>
        <dbReference type="ARBA" id="ARBA00023004"/>
    </source>
</evidence>
<dbReference type="OrthoDB" id="9807077at2"/>
<comment type="function">
    <text evidence="15">Functions in the biosynthesis of branched-chain amino acids. Catalyzes the dehydration of (2R,3R)-2,3-dihydroxy-3-methylpentanoate (2,3-dihydroxy-3-methylvalerate) into 2-oxo-3-methylpentanoate (2-oxo-3-methylvalerate) and of (2R)-2,3-dihydroxy-3-methylbutanoate (2,3-dihydroxyisovalerate) into 2-oxo-3-methylbutanoate (2-oxoisovalerate), the penultimate precursor to L-isoleucine and L-valine, respectively.</text>
</comment>
<keyword evidence="4 15" id="KW-0001">2Fe-2S</keyword>
<keyword evidence="10 15" id="KW-0100">Branched-chain amino acid biosynthesis</keyword>
<evidence type="ECO:0000256" key="9">
    <source>
        <dbReference type="ARBA" id="ARBA00023239"/>
    </source>
</evidence>
<dbReference type="GO" id="GO:0009099">
    <property type="term" value="P:L-valine biosynthetic process"/>
    <property type="evidence" value="ECO:0007669"/>
    <property type="project" value="UniProtKB-UniRule"/>
</dbReference>
<dbReference type="Pfam" id="PF00920">
    <property type="entry name" value="ILVD_EDD_N"/>
    <property type="match status" value="1"/>
</dbReference>
<dbReference type="GO" id="GO:0000287">
    <property type="term" value="F:magnesium ion binding"/>
    <property type="evidence" value="ECO:0007669"/>
    <property type="project" value="UniProtKB-UniRule"/>
</dbReference>
<evidence type="ECO:0000313" key="19">
    <source>
        <dbReference type="Proteomes" id="UP000228751"/>
    </source>
</evidence>
<keyword evidence="8 15" id="KW-0411">Iron-sulfur</keyword>
<comment type="catalytic activity">
    <reaction evidence="15">
        <text>(2R,3R)-2,3-dihydroxy-3-methylpentanoate = (S)-3-methyl-2-oxopentanoate + H2O</text>
        <dbReference type="Rhea" id="RHEA:27694"/>
        <dbReference type="ChEBI" id="CHEBI:15377"/>
        <dbReference type="ChEBI" id="CHEBI:35146"/>
        <dbReference type="ChEBI" id="CHEBI:49258"/>
        <dbReference type="EC" id="4.2.1.9"/>
    </reaction>
</comment>
<feature type="modified residue" description="N6-carboxylysine" evidence="15">
    <location>
        <position position="130"/>
    </location>
</feature>
<comment type="cofactor">
    <cofactor evidence="15">
        <name>[2Fe-2S] cluster</name>
        <dbReference type="ChEBI" id="CHEBI:190135"/>
    </cofactor>
    <text evidence="15">Binds 1 [2Fe-2S] cluster per subunit. This cluster acts as a Lewis acid cofactor.</text>
</comment>
<evidence type="ECO:0000256" key="10">
    <source>
        <dbReference type="ARBA" id="ARBA00023304"/>
    </source>
</evidence>
<dbReference type="SUPFAM" id="SSF52016">
    <property type="entry name" value="LeuD/IlvD-like"/>
    <property type="match status" value="1"/>
</dbReference>
<evidence type="ECO:0000256" key="13">
    <source>
        <dbReference type="ARBA" id="ARBA00029437"/>
    </source>
</evidence>
<comment type="similarity">
    <text evidence="2 15">Belongs to the IlvD/Edd family.</text>
</comment>
<feature type="active site" description="Proton acceptor" evidence="15">
    <location>
        <position position="477"/>
    </location>
</feature>
<comment type="caution">
    <text evidence="18">The sequence shown here is derived from an EMBL/GenBank/DDBJ whole genome shotgun (WGS) entry which is preliminary data.</text>
</comment>
<dbReference type="EC" id="4.2.1.9" evidence="14 15"/>
<dbReference type="UniPathway" id="UPA00049">
    <property type="reaction ID" value="UER00061"/>
</dbReference>
<comment type="subunit">
    <text evidence="15">Homodimer.</text>
</comment>
<dbReference type="FunFam" id="3.50.30.80:FF:000001">
    <property type="entry name" value="Dihydroxy-acid dehydratase"/>
    <property type="match status" value="1"/>
</dbReference>
<dbReference type="Gene3D" id="3.50.30.80">
    <property type="entry name" value="IlvD/EDD C-terminal domain-like"/>
    <property type="match status" value="1"/>
</dbReference>
<dbReference type="EMBL" id="PEBQ01000150">
    <property type="protein sequence ID" value="PHY93300.1"/>
    <property type="molecule type" value="Genomic_DNA"/>
</dbReference>
<evidence type="ECO:0000256" key="5">
    <source>
        <dbReference type="ARBA" id="ARBA00022723"/>
    </source>
</evidence>
<keyword evidence="7 15" id="KW-0408">Iron</keyword>
<accession>A0A2G4R9V7</accession>
<keyword evidence="19" id="KW-1185">Reference proteome</keyword>
<keyword evidence="3 15" id="KW-0028">Amino-acid biosynthesis</keyword>
<evidence type="ECO:0000256" key="11">
    <source>
        <dbReference type="ARBA" id="ARBA00029304"/>
    </source>
</evidence>
<sequence>MPNSHSLHKHQSRIVTDGITRVEQRAFLRATGLGDEDLEKSFVGIVSTAGENTPCSMSLAPQADSARLGVAEGGGVPISFTTISISDGTTMGHAGMRMSLPSRELIADSVEMSARAHAYDGLVTIAGCDKTLPAMMMAIVRLNLPSIFVFGGAMLPGYSAAGDERTVLNAVEGIGQYQSGHITLSELDNIERTCAVTVGACPGQFSANTMAMVAETLGLSLLGSSSIPAVYSERLVIGRKAGKRVMQIINAGGPLPRELITRKSLENACAAVAATGGSTNAVLHIPAIAHEAGILFDFEDMAKVFQRTPLIADLSPGGRFLVKDLNRIGGVPAVLNALLQGGYLHDDTLTITGRPLAEELAQHAGPDGKIVHPCSAPLAATGGLVMLRGNLCPNGAWIKTAGLKSLYFEGPAHVFENEEECAKAVASQTYAPGSVLVVRNEGPKGGPGMREMLAVTAAIYGQGMGEQVALLTDGRFSGATRGMCIGYASPEAAMGGTIALVQNGDIIRINAADGTLELVVSEAELQNRRSTFIKSDIRQNTGVLEKYVRLVGPTHLGAVTHTGGFKQEYP</sequence>
<dbReference type="RefSeq" id="WP_099541838.1">
    <property type="nucleotide sequence ID" value="NZ_PEBQ01000150.1"/>
</dbReference>
<gene>
    <name evidence="15" type="primary">ilvD</name>
    <name evidence="18" type="ORF">CSR02_12275</name>
</gene>
<evidence type="ECO:0000259" key="17">
    <source>
        <dbReference type="Pfam" id="PF24877"/>
    </source>
</evidence>
<dbReference type="InterPro" id="IPR000581">
    <property type="entry name" value="ILV_EDD_N"/>
</dbReference>
<proteinExistence type="inferred from homology"/>
<comment type="cofactor">
    <cofactor evidence="1 15">
        <name>Mg(2+)</name>
        <dbReference type="ChEBI" id="CHEBI:18420"/>
    </cofactor>
</comment>
<keyword evidence="5 15" id="KW-0479">Metal-binding</keyword>
<keyword evidence="6 15" id="KW-0460">Magnesium</keyword>
<dbReference type="InterPro" id="IPR037237">
    <property type="entry name" value="IlvD/EDD_N"/>
</dbReference>
<dbReference type="UniPathway" id="UPA00047">
    <property type="reaction ID" value="UER00057"/>
</dbReference>
<feature type="binding site" evidence="15">
    <location>
        <position position="451"/>
    </location>
    <ligand>
        <name>Mg(2+)</name>
        <dbReference type="ChEBI" id="CHEBI:18420"/>
    </ligand>
</feature>
<comment type="caution">
    <text evidence="15">Lacks conserved residue(s) required for the propagation of feature annotation.</text>
</comment>
<feature type="binding site" evidence="15">
    <location>
        <position position="129"/>
    </location>
    <ligand>
        <name>Mg(2+)</name>
        <dbReference type="ChEBI" id="CHEBI:18420"/>
    </ligand>
</feature>
<evidence type="ECO:0000256" key="15">
    <source>
        <dbReference type="HAMAP-Rule" id="MF_00012"/>
    </source>
</evidence>
<evidence type="ECO:0000256" key="14">
    <source>
        <dbReference type="ARBA" id="ARBA00029490"/>
    </source>
</evidence>
<evidence type="ECO:0000259" key="16">
    <source>
        <dbReference type="Pfam" id="PF00920"/>
    </source>
</evidence>
<keyword evidence="9 15" id="KW-0456">Lyase</keyword>
<evidence type="ECO:0000256" key="3">
    <source>
        <dbReference type="ARBA" id="ARBA00022605"/>
    </source>
</evidence>
<feature type="binding site" evidence="15">
    <location>
        <position position="55"/>
    </location>
    <ligand>
        <name>[2Fe-2S] cluster</name>
        <dbReference type="ChEBI" id="CHEBI:190135"/>
    </ligand>
</feature>
<dbReference type="NCBIfam" id="NF002068">
    <property type="entry name" value="PRK00911.1"/>
    <property type="match status" value="1"/>
</dbReference>
<evidence type="ECO:0000256" key="2">
    <source>
        <dbReference type="ARBA" id="ARBA00006486"/>
    </source>
</evidence>
<feature type="domain" description="Dihydroxy-acid/6-phosphogluconate dehydratase N-terminal" evidence="16">
    <location>
        <begin position="40"/>
        <end position="358"/>
    </location>
</feature>
<dbReference type="InterPro" id="IPR050165">
    <property type="entry name" value="DHAD_IlvD/Edd"/>
</dbReference>
<dbReference type="Proteomes" id="UP000228751">
    <property type="component" value="Unassembled WGS sequence"/>
</dbReference>
<dbReference type="Pfam" id="PF24877">
    <property type="entry name" value="ILV_EDD_C"/>
    <property type="match status" value="1"/>
</dbReference>
<dbReference type="GO" id="GO:0004160">
    <property type="term" value="F:dihydroxy-acid dehydratase activity"/>
    <property type="evidence" value="ECO:0007669"/>
    <property type="project" value="UniProtKB-UniRule"/>
</dbReference>
<evidence type="ECO:0000256" key="4">
    <source>
        <dbReference type="ARBA" id="ARBA00022714"/>
    </source>
</evidence>
<feature type="binding site" description="via carbamate group" evidence="15">
    <location>
        <position position="130"/>
    </location>
    <ligand>
        <name>Mg(2+)</name>
        <dbReference type="ChEBI" id="CHEBI:18420"/>
    </ligand>
</feature>
<dbReference type="SUPFAM" id="SSF143975">
    <property type="entry name" value="IlvD/EDD N-terminal domain-like"/>
    <property type="match status" value="1"/>
</dbReference>
<evidence type="ECO:0000256" key="1">
    <source>
        <dbReference type="ARBA" id="ARBA00001946"/>
    </source>
</evidence>
<evidence type="ECO:0000256" key="8">
    <source>
        <dbReference type="ARBA" id="ARBA00023014"/>
    </source>
</evidence>
<evidence type="ECO:0000256" key="12">
    <source>
        <dbReference type="ARBA" id="ARBA00029436"/>
    </source>
</evidence>
<dbReference type="InterPro" id="IPR004404">
    <property type="entry name" value="DihydroxyA_deHydtase"/>
</dbReference>
<evidence type="ECO:0000256" key="6">
    <source>
        <dbReference type="ARBA" id="ARBA00022842"/>
    </source>
</evidence>
<dbReference type="PANTHER" id="PTHR21000">
    <property type="entry name" value="DIHYDROXY-ACID DEHYDRATASE DAD"/>
    <property type="match status" value="1"/>
</dbReference>
<reference evidence="18 19" key="1">
    <citation type="submission" date="2017-10" db="EMBL/GenBank/DDBJ databases">
        <title>Genomic analysis of the genus Acetobacter.</title>
        <authorList>
            <person name="Kim K.H."/>
            <person name="Chun B.H."/>
            <person name="Son A.R."/>
            <person name="Jeon C.O."/>
        </authorList>
    </citation>
    <scope>NUCLEOTIDE SEQUENCE [LARGE SCALE GENOMIC DNA]</scope>
    <source>
        <strain evidence="18 19">LHT 2458</strain>
    </source>
</reference>